<accession>A0A2W5SLX0</accession>
<dbReference type="EMBL" id="QFQP01000068">
    <property type="protein sequence ID" value="PZR03912.1"/>
    <property type="molecule type" value="Genomic_DNA"/>
</dbReference>
<dbReference type="AlphaFoldDB" id="A0A2W5SLX0"/>
<proteinExistence type="predicted"/>
<reference evidence="1 2" key="1">
    <citation type="submission" date="2017-08" db="EMBL/GenBank/DDBJ databases">
        <title>Infants hospitalized years apart are colonized by the same room-sourced microbial strains.</title>
        <authorList>
            <person name="Brooks B."/>
            <person name="Olm M.R."/>
            <person name="Firek B.A."/>
            <person name="Baker R."/>
            <person name="Thomas B.C."/>
            <person name="Morowitz M.J."/>
            <person name="Banfield J.F."/>
        </authorList>
    </citation>
    <scope>NUCLEOTIDE SEQUENCE [LARGE SCALE GENOMIC DNA]</scope>
    <source>
        <strain evidence="1">S2_003_000_R2_14</strain>
    </source>
</reference>
<evidence type="ECO:0000313" key="1">
    <source>
        <dbReference type="EMBL" id="PZR03912.1"/>
    </source>
</evidence>
<evidence type="ECO:0008006" key="3">
    <source>
        <dbReference type="Google" id="ProtNLM"/>
    </source>
</evidence>
<gene>
    <name evidence="1" type="ORF">DI536_35160</name>
</gene>
<dbReference type="SUPFAM" id="SSF74653">
    <property type="entry name" value="TolA/TonB C-terminal domain"/>
    <property type="match status" value="1"/>
</dbReference>
<dbReference type="Proteomes" id="UP000249061">
    <property type="component" value="Unassembled WGS sequence"/>
</dbReference>
<protein>
    <recommendedName>
        <fullName evidence="3">TonB C-terminal domain-containing protein</fullName>
    </recommendedName>
</protein>
<organism evidence="1 2">
    <name type="scientific">Archangium gephyra</name>
    <dbReference type="NCBI Taxonomy" id="48"/>
    <lineage>
        <taxon>Bacteria</taxon>
        <taxon>Pseudomonadati</taxon>
        <taxon>Myxococcota</taxon>
        <taxon>Myxococcia</taxon>
        <taxon>Myxococcales</taxon>
        <taxon>Cystobacterineae</taxon>
        <taxon>Archangiaceae</taxon>
        <taxon>Archangium</taxon>
    </lineage>
</organism>
<sequence>MPAVASDQPGGSIDDTPRAVKLMPSVGVVGSLELPGEPTTEADVVLARVDGWAKSDVAQARTSNGLISPEFEPLAKALKGATANVPQFINTNNAADVGRAIFQGWAPGAEKYGKTGAAYVEPEGRNEKLERPTALSEGVERLGDSRTKNALAFFAAGARLQEFADGRAGGTLSARVELRQNTDGTLQSVAMLTPSGHPSFDRWVLEQTRAVAESWHFDGGVREVPARTVWRFDGVLTFRRSLKSMKDLTPRAVLGLVTMSMLSALSAAGNNAPPLEVNGTAHPMGPRMPGVTGRFDETTGALDVVDLTNPTWACKVTLLEAQ</sequence>
<comment type="caution">
    <text evidence="1">The sequence shown here is derived from an EMBL/GenBank/DDBJ whole genome shotgun (WGS) entry which is preliminary data.</text>
</comment>
<evidence type="ECO:0000313" key="2">
    <source>
        <dbReference type="Proteomes" id="UP000249061"/>
    </source>
</evidence>
<name>A0A2W5SLX0_9BACT</name>